<dbReference type="GO" id="GO:0048471">
    <property type="term" value="C:perinuclear region of cytoplasm"/>
    <property type="evidence" value="ECO:0007669"/>
    <property type="project" value="TreeGrafter"/>
</dbReference>
<dbReference type="SUPFAM" id="SSF52047">
    <property type="entry name" value="RNI-like"/>
    <property type="match status" value="1"/>
</dbReference>
<dbReference type="Pfam" id="PF13516">
    <property type="entry name" value="LRR_6"/>
    <property type="match status" value="3"/>
</dbReference>
<dbReference type="GO" id="GO:0005829">
    <property type="term" value="C:cytosol"/>
    <property type="evidence" value="ECO:0007669"/>
    <property type="project" value="TreeGrafter"/>
</dbReference>
<gene>
    <name evidence="5" type="ORF">E1301_Tti001793</name>
</gene>
<organism evidence="5 6">
    <name type="scientific">Triplophysa tibetana</name>
    <dbReference type="NCBI Taxonomy" id="1572043"/>
    <lineage>
        <taxon>Eukaryota</taxon>
        <taxon>Metazoa</taxon>
        <taxon>Chordata</taxon>
        <taxon>Craniata</taxon>
        <taxon>Vertebrata</taxon>
        <taxon>Euteleostomi</taxon>
        <taxon>Actinopterygii</taxon>
        <taxon>Neopterygii</taxon>
        <taxon>Teleostei</taxon>
        <taxon>Ostariophysi</taxon>
        <taxon>Cypriniformes</taxon>
        <taxon>Nemacheilidae</taxon>
        <taxon>Triplophysa</taxon>
    </lineage>
</organism>
<dbReference type="GO" id="GO:0005634">
    <property type="term" value="C:nucleus"/>
    <property type="evidence" value="ECO:0007669"/>
    <property type="project" value="TreeGrafter"/>
</dbReference>
<accession>A0A5A9P2Y7</accession>
<keyword evidence="6" id="KW-1185">Reference proteome</keyword>
<dbReference type="InterPro" id="IPR001611">
    <property type="entry name" value="Leu-rich_rpt"/>
</dbReference>
<feature type="region of interest" description="Disordered" evidence="4">
    <location>
        <begin position="157"/>
        <end position="275"/>
    </location>
</feature>
<dbReference type="Proteomes" id="UP000324632">
    <property type="component" value="Chromosome 9"/>
</dbReference>
<dbReference type="PANTHER" id="PTHR24113:SF12">
    <property type="entry name" value="RAN GTPASE-ACTIVATING PROTEIN 1"/>
    <property type="match status" value="1"/>
</dbReference>
<evidence type="ECO:0000256" key="1">
    <source>
        <dbReference type="ARBA" id="ARBA00022468"/>
    </source>
</evidence>
<feature type="compositionally biased region" description="Polar residues" evidence="4">
    <location>
        <begin position="221"/>
        <end position="251"/>
    </location>
</feature>
<dbReference type="InterPro" id="IPR027038">
    <property type="entry name" value="RanGap"/>
</dbReference>
<dbReference type="Gene3D" id="3.80.10.10">
    <property type="entry name" value="Ribonuclease Inhibitor"/>
    <property type="match status" value="2"/>
</dbReference>
<feature type="region of interest" description="Disordered" evidence="4">
    <location>
        <begin position="312"/>
        <end position="358"/>
    </location>
</feature>
<comment type="caution">
    <text evidence="5">The sequence shown here is derived from an EMBL/GenBank/DDBJ whole genome shotgun (WGS) entry which is preliminary data.</text>
</comment>
<feature type="compositionally biased region" description="Polar residues" evidence="4">
    <location>
        <begin position="264"/>
        <end position="274"/>
    </location>
</feature>
<evidence type="ECO:0000313" key="5">
    <source>
        <dbReference type="EMBL" id="KAA0716358.1"/>
    </source>
</evidence>
<dbReference type="GO" id="GO:0031267">
    <property type="term" value="F:small GTPase binding"/>
    <property type="evidence" value="ECO:0007669"/>
    <property type="project" value="TreeGrafter"/>
</dbReference>
<dbReference type="GO" id="GO:0006913">
    <property type="term" value="P:nucleocytoplasmic transport"/>
    <property type="evidence" value="ECO:0007669"/>
    <property type="project" value="TreeGrafter"/>
</dbReference>
<dbReference type="SMART" id="SM00368">
    <property type="entry name" value="LRR_RI"/>
    <property type="match status" value="6"/>
</dbReference>
<feature type="compositionally biased region" description="Basic residues" evidence="4">
    <location>
        <begin position="181"/>
        <end position="191"/>
    </location>
</feature>
<protein>
    <submittedName>
        <fullName evidence="5">Uncharacterized protein</fullName>
    </submittedName>
</protein>
<keyword evidence="3" id="KW-0677">Repeat</keyword>
<dbReference type="GO" id="GO:0005096">
    <property type="term" value="F:GTPase activator activity"/>
    <property type="evidence" value="ECO:0007669"/>
    <property type="project" value="UniProtKB-KW"/>
</dbReference>
<sequence>MESYQKESVKLIRRHSQSVLQDIIIKGFKDESLGNKIRQTGRHRGDKALTPTFHHSLDSIITQKGNLIHLTGNNAVEIHKSYLKAQKESKKSNVTVTMTYLGQGLPGSAPDEMKVLQQICGGENICVFKGFVQPGGEESCSSPLFMPLGMERSVQKTSRVSKEVGVMSTDSEDLNGSVMERRRHKRHKAQRSQRADGKCLEEDSQPQKDARKPEEEPAFSITKQQPQTSANQDNLVSENKTNVPDSLQEGKTLNKHNGDKQNDPRTSNGKSSSRGRLKDFYEECVELSTGLESGLDQQRWFKANKIERNRIKGQLTSGPSAIGSASEVELSEESDSGDNHPESRKPKLNNKKGTQDDMIGKEQDLQKQMDAMTKVLNDSDEVEQLILRNTGLTDELLETLAAALKISRSEVTVINLNLNHIGPPGVRVLLDLLQAKPQIKELLLFGNQLGDLGVQNLLSGLAELQDTTAALHGNSERLGFSPFTVTIKELDLGGNGIRSDGLRVLATFMRHHSRLRYLGLAQTSCTDVNAWMVLFEGLKVNAELKHIILDECNLEDQGVKLFAESLRLNESLRKVDLDNNGFGDAGANCLLEALSFRGKCPLKDLSMEGNYVSTALMSKIQAEVESSRSNPV</sequence>
<evidence type="ECO:0000256" key="4">
    <source>
        <dbReference type="SAM" id="MobiDB-lite"/>
    </source>
</evidence>
<dbReference type="InterPro" id="IPR032675">
    <property type="entry name" value="LRR_dom_sf"/>
</dbReference>
<name>A0A5A9P2Y7_9TELE</name>
<dbReference type="EMBL" id="SOYY01000009">
    <property type="protein sequence ID" value="KAA0716358.1"/>
    <property type="molecule type" value="Genomic_DNA"/>
</dbReference>
<keyword evidence="1" id="KW-0343">GTPase activation</keyword>
<evidence type="ECO:0000256" key="3">
    <source>
        <dbReference type="ARBA" id="ARBA00022737"/>
    </source>
</evidence>
<keyword evidence="2" id="KW-0433">Leucine-rich repeat</keyword>
<evidence type="ECO:0000313" key="6">
    <source>
        <dbReference type="Proteomes" id="UP000324632"/>
    </source>
</evidence>
<dbReference type="AlphaFoldDB" id="A0A5A9P2Y7"/>
<dbReference type="PANTHER" id="PTHR24113">
    <property type="entry name" value="RAN GTPASE-ACTIVATING PROTEIN 1"/>
    <property type="match status" value="1"/>
</dbReference>
<proteinExistence type="predicted"/>
<reference evidence="5 6" key="1">
    <citation type="journal article" date="2019" name="Mol. Ecol. Resour.">
        <title>Chromosome-level genome assembly of Triplophysa tibetana, a fish adapted to the harsh high-altitude environment of the Tibetan Plateau.</title>
        <authorList>
            <person name="Yang X."/>
            <person name="Liu H."/>
            <person name="Ma Z."/>
            <person name="Zou Y."/>
            <person name="Zou M."/>
            <person name="Mao Y."/>
            <person name="Li X."/>
            <person name="Wang H."/>
            <person name="Chen T."/>
            <person name="Wang W."/>
            <person name="Yang R."/>
        </authorList>
    </citation>
    <scope>NUCLEOTIDE SEQUENCE [LARGE SCALE GENOMIC DNA]</scope>
    <source>
        <strain evidence="5">TTIB1903HZAU</strain>
        <tissue evidence="5">Muscle</tissue>
    </source>
</reference>
<feature type="compositionally biased region" description="Basic and acidic residues" evidence="4">
    <location>
        <begin position="193"/>
        <end position="215"/>
    </location>
</feature>
<evidence type="ECO:0000256" key="2">
    <source>
        <dbReference type="ARBA" id="ARBA00022614"/>
    </source>
</evidence>